<dbReference type="PANTHER" id="PTHR30625">
    <property type="entry name" value="PROTEIN TOLQ"/>
    <property type="match status" value="1"/>
</dbReference>
<evidence type="ECO:0000256" key="4">
    <source>
        <dbReference type="ARBA" id="ARBA00022989"/>
    </source>
</evidence>
<feature type="transmembrane region" description="Helical" evidence="7">
    <location>
        <begin position="13"/>
        <end position="36"/>
    </location>
</feature>
<evidence type="ECO:0000256" key="1">
    <source>
        <dbReference type="ARBA" id="ARBA00004651"/>
    </source>
</evidence>
<keyword evidence="10" id="KW-1185">Reference proteome</keyword>
<reference evidence="9 10" key="1">
    <citation type="submission" date="2023-12" db="EMBL/GenBank/DDBJ databases">
        <title>Friends and Foes: Symbiotic and Algicidal bacterial influence on Karenia brevis blooms.</title>
        <authorList>
            <person name="Fei C."/>
            <person name="Mohamed A.R."/>
            <person name="Booker A."/>
            <person name="Arshad M."/>
            <person name="Klass S."/>
            <person name="Ahn S."/>
            <person name="Gilbert P.M."/>
            <person name="Heil C.A."/>
            <person name="Martinez J.M."/>
            <person name="Amin S.A."/>
        </authorList>
    </citation>
    <scope>NUCLEOTIDE SEQUENCE [LARGE SCALE GENOMIC DNA]</scope>
    <source>
        <strain evidence="9 10">CE15</strain>
    </source>
</reference>
<evidence type="ECO:0000259" key="8">
    <source>
        <dbReference type="Pfam" id="PF01618"/>
    </source>
</evidence>
<dbReference type="EMBL" id="JBAWKS010000002">
    <property type="protein sequence ID" value="MEI4551407.1"/>
    <property type="molecule type" value="Genomic_DNA"/>
</dbReference>
<keyword evidence="5 7" id="KW-0472">Membrane</keyword>
<keyword evidence="6" id="KW-0653">Protein transport</keyword>
<comment type="similarity">
    <text evidence="6">Belongs to the exbB/tolQ family.</text>
</comment>
<protein>
    <submittedName>
        <fullName evidence="9">MotA/TolQ/ExbB proton channel family protein</fullName>
    </submittedName>
</protein>
<evidence type="ECO:0000313" key="10">
    <source>
        <dbReference type="Proteomes" id="UP001382455"/>
    </source>
</evidence>
<dbReference type="Pfam" id="PF01618">
    <property type="entry name" value="MotA_ExbB"/>
    <property type="match status" value="1"/>
</dbReference>
<dbReference type="InterPro" id="IPR002898">
    <property type="entry name" value="MotA_ExbB_proton_chnl"/>
</dbReference>
<organism evidence="9 10">
    <name type="scientific">Pseudoalteromonas spongiae</name>
    <dbReference type="NCBI Taxonomy" id="298657"/>
    <lineage>
        <taxon>Bacteria</taxon>
        <taxon>Pseudomonadati</taxon>
        <taxon>Pseudomonadota</taxon>
        <taxon>Gammaproteobacteria</taxon>
        <taxon>Alteromonadales</taxon>
        <taxon>Pseudoalteromonadaceae</taxon>
        <taxon>Pseudoalteromonas</taxon>
    </lineage>
</organism>
<dbReference type="Proteomes" id="UP001382455">
    <property type="component" value="Unassembled WGS sequence"/>
</dbReference>
<comment type="caution">
    <text evidence="9">The sequence shown here is derived from an EMBL/GenBank/DDBJ whole genome shotgun (WGS) entry which is preliminary data.</text>
</comment>
<comment type="subcellular location">
    <subcellularLocation>
        <location evidence="1">Cell membrane</location>
        <topology evidence="1">Multi-pass membrane protein</topology>
    </subcellularLocation>
    <subcellularLocation>
        <location evidence="6">Membrane</location>
        <topology evidence="6">Multi-pass membrane protein</topology>
    </subcellularLocation>
</comment>
<dbReference type="InterPro" id="IPR050790">
    <property type="entry name" value="ExbB/TolQ_transport"/>
</dbReference>
<evidence type="ECO:0000256" key="2">
    <source>
        <dbReference type="ARBA" id="ARBA00022475"/>
    </source>
</evidence>
<keyword evidence="2" id="KW-1003">Cell membrane</keyword>
<proteinExistence type="inferred from homology"/>
<feature type="transmembrane region" description="Helical" evidence="7">
    <location>
        <begin position="93"/>
        <end position="115"/>
    </location>
</feature>
<feature type="domain" description="MotA/TolQ/ExbB proton channel" evidence="8">
    <location>
        <begin position="47"/>
        <end position="125"/>
    </location>
</feature>
<keyword evidence="3 7" id="KW-0812">Transmembrane</keyword>
<evidence type="ECO:0000256" key="3">
    <source>
        <dbReference type="ARBA" id="ARBA00022692"/>
    </source>
</evidence>
<gene>
    <name evidence="9" type="ORF">WAE96_17155</name>
</gene>
<dbReference type="RefSeq" id="WP_336436389.1">
    <property type="nucleotide sequence ID" value="NZ_JBAWKS010000002.1"/>
</dbReference>
<evidence type="ECO:0000256" key="6">
    <source>
        <dbReference type="RuleBase" id="RU004057"/>
    </source>
</evidence>
<feature type="transmembrane region" description="Helical" evidence="7">
    <location>
        <begin position="48"/>
        <end position="73"/>
    </location>
</feature>
<accession>A0ABU8EWQ5</accession>
<evidence type="ECO:0000256" key="7">
    <source>
        <dbReference type="SAM" id="Phobius"/>
    </source>
</evidence>
<dbReference type="PANTHER" id="PTHR30625:SF11">
    <property type="entry name" value="MOTA_TOLQ_EXBB PROTON CHANNEL DOMAIN-CONTAINING PROTEIN"/>
    <property type="match status" value="1"/>
</dbReference>
<keyword evidence="6" id="KW-0813">Transport</keyword>
<name>A0ABU8EWQ5_9GAMM</name>
<sequence>MDFSIYLKLFSNAVVWALLAVAIFSYGKLLSLLFFIRPSQAWLMRCNYWIAALKTLLAALPLLGLLGTISGLLSTFNFMSLNNGLDMQEMVSGGIASAMYTTQLGLVFVVPGLLLHTLLKSKVATWQVEAVCVR</sequence>
<keyword evidence="4 7" id="KW-1133">Transmembrane helix</keyword>
<evidence type="ECO:0000256" key="5">
    <source>
        <dbReference type="ARBA" id="ARBA00023136"/>
    </source>
</evidence>
<evidence type="ECO:0000313" key="9">
    <source>
        <dbReference type="EMBL" id="MEI4551407.1"/>
    </source>
</evidence>